<proteinExistence type="predicted"/>
<protein>
    <submittedName>
        <fullName evidence="2">Uncharacterized protein</fullName>
    </submittedName>
</protein>
<evidence type="ECO:0000256" key="1">
    <source>
        <dbReference type="SAM" id="MobiDB-lite"/>
    </source>
</evidence>
<evidence type="ECO:0000313" key="3">
    <source>
        <dbReference type="Proteomes" id="UP000800036"/>
    </source>
</evidence>
<dbReference type="EMBL" id="ML976707">
    <property type="protein sequence ID" value="KAF1969603.1"/>
    <property type="molecule type" value="Genomic_DNA"/>
</dbReference>
<keyword evidence="3" id="KW-1185">Reference proteome</keyword>
<dbReference type="AlphaFoldDB" id="A0A6A5UWN9"/>
<reference evidence="2" key="1">
    <citation type="journal article" date="2020" name="Stud. Mycol.">
        <title>101 Dothideomycetes genomes: a test case for predicting lifestyles and emergence of pathogens.</title>
        <authorList>
            <person name="Haridas S."/>
            <person name="Albert R."/>
            <person name="Binder M."/>
            <person name="Bloem J."/>
            <person name="Labutti K."/>
            <person name="Salamov A."/>
            <person name="Andreopoulos B."/>
            <person name="Baker S."/>
            <person name="Barry K."/>
            <person name="Bills G."/>
            <person name="Bluhm B."/>
            <person name="Cannon C."/>
            <person name="Castanera R."/>
            <person name="Culley D."/>
            <person name="Daum C."/>
            <person name="Ezra D."/>
            <person name="Gonzalez J."/>
            <person name="Henrissat B."/>
            <person name="Kuo A."/>
            <person name="Liang C."/>
            <person name="Lipzen A."/>
            <person name="Lutzoni F."/>
            <person name="Magnuson J."/>
            <person name="Mondo S."/>
            <person name="Nolan M."/>
            <person name="Ohm R."/>
            <person name="Pangilinan J."/>
            <person name="Park H.-J."/>
            <person name="Ramirez L."/>
            <person name="Alfaro M."/>
            <person name="Sun H."/>
            <person name="Tritt A."/>
            <person name="Yoshinaga Y."/>
            <person name="Zwiers L.-H."/>
            <person name="Turgeon B."/>
            <person name="Goodwin S."/>
            <person name="Spatafora J."/>
            <person name="Crous P."/>
            <person name="Grigoriev I."/>
        </authorList>
    </citation>
    <scope>NUCLEOTIDE SEQUENCE</scope>
    <source>
        <strain evidence="2">CBS 107.79</strain>
    </source>
</reference>
<name>A0A6A5UWN9_9PLEO</name>
<sequence>SKRKASQPSPQSRKRQKRVINATDVREALKGASAALTKSTRSSRDVKLLDRFK</sequence>
<feature type="compositionally biased region" description="Basic and acidic residues" evidence="1">
    <location>
        <begin position="42"/>
        <end position="53"/>
    </location>
</feature>
<dbReference type="Proteomes" id="UP000800036">
    <property type="component" value="Unassembled WGS sequence"/>
</dbReference>
<feature type="non-terminal residue" evidence="2">
    <location>
        <position position="1"/>
    </location>
</feature>
<evidence type="ECO:0000313" key="2">
    <source>
        <dbReference type="EMBL" id="KAF1969603.1"/>
    </source>
</evidence>
<feature type="region of interest" description="Disordered" evidence="1">
    <location>
        <begin position="1"/>
        <end position="53"/>
    </location>
</feature>
<feature type="compositionally biased region" description="Polar residues" evidence="1">
    <location>
        <begin position="1"/>
        <end position="11"/>
    </location>
</feature>
<gene>
    <name evidence="2" type="ORF">BU23DRAFT_476170</name>
</gene>
<organism evidence="2 3">
    <name type="scientific">Bimuria novae-zelandiae CBS 107.79</name>
    <dbReference type="NCBI Taxonomy" id="1447943"/>
    <lineage>
        <taxon>Eukaryota</taxon>
        <taxon>Fungi</taxon>
        <taxon>Dikarya</taxon>
        <taxon>Ascomycota</taxon>
        <taxon>Pezizomycotina</taxon>
        <taxon>Dothideomycetes</taxon>
        <taxon>Pleosporomycetidae</taxon>
        <taxon>Pleosporales</taxon>
        <taxon>Massarineae</taxon>
        <taxon>Didymosphaeriaceae</taxon>
        <taxon>Bimuria</taxon>
    </lineage>
</organism>
<accession>A0A6A5UWN9</accession>